<evidence type="ECO:0000313" key="3">
    <source>
        <dbReference type="Proteomes" id="UP000054928"/>
    </source>
</evidence>
<dbReference type="Proteomes" id="UP000054928">
    <property type="component" value="Unassembled WGS sequence"/>
</dbReference>
<proteinExistence type="predicted"/>
<dbReference type="RefSeq" id="XP_036263105.1">
    <property type="nucleotide sequence ID" value="XM_036407397.1"/>
</dbReference>
<dbReference type="GeneID" id="59053056"/>
<sequence length="61" mass="7058">MSLVFKIYATKPPRSSLQLIFERASTTRYLLELSDATPNQRQVTEKNSSAQNNENFFDMKT</sequence>
<feature type="region of interest" description="Disordered" evidence="1">
    <location>
        <begin position="38"/>
        <end position="61"/>
    </location>
</feature>
<name>A0A0P1AF92_PLAHL</name>
<reference evidence="3" key="1">
    <citation type="submission" date="2014-09" db="EMBL/GenBank/DDBJ databases">
        <authorList>
            <person name="Sharma Rahul"/>
            <person name="Thines Marco"/>
        </authorList>
    </citation>
    <scope>NUCLEOTIDE SEQUENCE [LARGE SCALE GENOMIC DNA]</scope>
</reference>
<evidence type="ECO:0000256" key="1">
    <source>
        <dbReference type="SAM" id="MobiDB-lite"/>
    </source>
</evidence>
<dbReference type="EMBL" id="CCYD01000409">
    <property type="protein sequence ID" value="CEG39249.1"/>
    <property type="molecule type" value="Genomic_DNA"/>
</dbReference>
<keyword evidence="3" id="KW-1185">Reference proteome</keyword>
<accession>A0A0P1AF92</accession>
<evidence type="ECO:0000313" key="2">
    <source>
        <dbReference type="EMBL" id="CEG39249.1"/>
    </source>
</evidence>
<organism evidence="2 3">
    <name type="scientific">Plasmopara halstedii</name>
    <name type="common">Downy mildew of sunflower</name>
    <dbReference type="NCBI Taxonomy" id="4781"/>
    <lineage>
        <taxon>Eukaryota</taxon>
        <taxon>Sar</taxon>
        <taxon>Stramenopiles</taxon>
        <taxon>Oomycota</taxon>
        <taxon>Peronosporomycetes</taxon>
        <taxon>Peronosporales</taxon>
        <taxon>Peronosporaceae</taxon>
        <taxon>Plasmopara</taxon>
    </lineage>
</organism>
<feature type="compositionally biased region" description="Polar residues" evidence="1">
    <location>
        <begin position="38"/>
        <end position="55"/>
    </location>
</feature>
<dbReference type="AlphaFoldDB" id="A0A0P1AF92"/>
<protein>
    <submittedName>
        <fullName evidence="2">Uncharacterized protein</fullName>
    </submittedName>
</protein>